<evidence type="ECO:0000256" key="1">
    <source>
        <dbReference type="ARBA" id="ARBA00004651"/>
    </source>
</evidence>
<evidence type="ECO:0000313" key="10">
    <source>
        <dbReference type="Proteomes" id="UP000714380"/>
    </source>
</evidence>
<keyword evidence="4 7" id="KW-1133">Transmembrane helix</keyword>
<comment type="similarity">
    <text evidence="6">Belongs to the exbB/tolQ family.</text>
</comment>
<evidence type="ECO:0000256" key="3">
    <source>
        <dbReference type="ARBA" id="ARBA00022692"/>
    </source>
</evidence>
<keyword evidence="5 7" id="KW-0472">Membrane</keyword>
<dbReference type="Pfam" id="PF01618">
    <property type="entry name" value="MotA_ExbB"/>
    <property type="match status" value="1"/>
</dbReference>
<feature type="transmembrane region" description="Helical" evidence="7">
    <location>
        <begin position="37"/>
        <end position="60"/>
    </location>
</feature>
<reference evidence="9 10" key="1">
    <citation type="submission" date="2020-12" db="EMBL/GenBank/DDBJ databases">
        <title>Novel Thalassolituus-related marine hydrocarbonoclastic bacteria mediated algae-derived hydrocarbons mineralization in twilight zone of the northern South China Sea.</title>
        <authorList>
            <person name="Dong C."/>
        </authorList>
    </citation>
    <scope>NUCLEOTIDE SEQUENCE [LARGE SCALE GENOMIC DNA]</scope>
    <source>
        <strain evidence="9 10">IMCC1826</strain>
    </source>
</reference>
<evidence type="ECO:0000256" key="6">
    <source>
        <dbReference type="RuleBase" id="RU004057"/>
    </source>
</evidence>
<gene>
    <name evidence="9" type="ORF">I9W95_08630</name>
</gene>
<name>A0ABS7ZPQ4_9GAMM</name>
<evidence type="ECO:0000256" key="7">
    <source>
        <dbReference type="SAM" id="Phobius"/>
    </source>
</evidence>
<keyword evidence="6" id="KW-0653">Protein transport</keyword>
<dbReference type="PANTHER" id="PTHR30625:SF11">
    <property type="entry name" value="MOTA_TOLQ_EXBB PROTON CHANNEL DOMAIN-CONTAINING PROTEIN"/>
    <property type="match status" value="1"/>
</dbReference>
<feature type="transmembrane region" description="Helical" evidence="7">
    <location>
        <begin position="80"/>
        <end position="105"/>
    </location>
</feature>
<sequence>MQAALLTVAREIPQQQERDDQLFLQLQHNRIQLERRLTAIAITASVSPLLGLLGTVSGMIETFRMMTLFGSGNPEVVSGGIAQALITTELGLVVAIPALVIHSLLSRRARAYYQQLENFALLLSKADNNSNDEKQINPRQEALSA</sequence>
<dbReference type="PANTHER" id="PTHR30625">
    <property type="entry name" value="PROTEIN TOLQ"/>
    <property type="match status" value="1"/>
</dbReference>
<keyword evidence="6" id="KW-0813">Transport</keyword>
<dbReference type="InterPro" id="IPR050790">
    <property type="entry name" value="ExbB/TolQ_transport"/>
</dbReference>
<evidence type="ECO:0000256" key="4">
    <source>
        <dbReference type="ARBA" id="ARBA00022989"/>
    </source>
</evidence>
<accession>A0ABS7ZPQ4</accession>
<protein>
    <submittedName>
        <fullName evidence="9">MotA/TolQ/ExbB proton channel family protein</fullName>
    </submittedName>
</protein>
<comment type="subcellular location">
    <subcellularLocation>
        <location evidence="1">Cell membrane</location>
        <topology evidence="1">Multi-pass membrane protein</topology>
    </subcellularLocation>
    <subcellularLocation>
        <location evidence="6">Membrane</location>
        <topology evidence="6">Multi-pass membrane protein</topology>
    </subcellularLocation>
</comment>
<proteinExistence type="inferred from homology"/>
<dbReference type="EMBL" id="JAEDAH010000042">
    <property type="protein sequence ID" value="MCA6063673.1"/>
    <property type="molecule type" value="Genomic_DNA"/>
</dbReference>
<keyword evidence="3 7" id="KW-0812">Transmembrane</keyword>
<keyword evidence="2" id="KW-1003">Cell membrane</keyword>
<evidence type="ECO:0000256" key="2">
    <source>
        <dbReference type="ARBA" id="ARBA00022475"/>
    </source>
</evidence>
<comment type="caution">
    <text evidence="9">The sequence shown here is derived from an EMBL/GenBank/DDBJ whole genome shotgun (WGS) entry which is preliminary data.</text>
</comment>
<feature type="domain" description="MotA/TolQ/ExbB proton channel" evidence="8">
    <location>
        <begin position="14"/>
        <end position="117"/>
    </location>
</feature>
<organism evidence="9 10">
    <name type="scientific">Thalassolituus marinus</name>
    <dbReference type="NCBI Taxonomy" id="671053"/>
    <lineage>
        <taxon>Bacteria</taxon>
        <taxon>Pseudomonadati</taxon>
        <taxon>Pseudomonadota</taxon>
        <taxon>Gammaproteobacteria</taxon>
        <taxon>Oceanospirillales</taxon>
        <taxon>Oceanospirillaceae</taxon>
        <taxon>Thalassolituus</taxon>
    </lineage>
</organism>
<evidence type="ECO:0000313" key="9">
    <source>
        <dbReference type="EMBL" id="MCA6063673.1"/>
    </source>
</evidence>
<evidence type="ECO:0000256" key="5">
    <source>
        <dbReference type="ARBA" id="ARBA00023136"/>
    </source>
</evidence>
<keyword evidence="10" id="KW-1185">Reference proteome</keyword>
<evidence type="ECO:0000259" key="8">
    <source>
        <dbReference type="Pfam" id="PF01618"/>
    </source>
</evidence>
<dbReference type="Proteomes" id="UP000714380">
    <property type="component" value="Unassembled WGS sequence"/>
</dbReference>
<dbReference type="InterPro" id="IPR002898">
    <property type="entry name" value="MotA_ExbB_proton_chnl"/>
</dbReference>